<evidence type="ECO:0000313" key="2">
    <source>
        <dbReference type="EMBL" id="PWY77268.1"/>
    </source>
</evidence>
<accession>A0A317VWI5</accession>
<dbReference type="Pfam" id="PF12680">
    <property type="entry name" value="SnoaL_2"/>
    <property type="match status" value="1"/>
</dbReference>
<gene>
    <name evidence="2" type="ORF">BO94DRAFT_538134</name>
</gene>
<dbReference type="InterPro" id="IPR037401">
    <property type="entry name" value="SnoaL-like"/>
</dbReference>
<dbReference type="AlphaFoldDB" id="A0A317VWI5"/>
<dbReference type="InterPro" id="IPR032710">
    <property type="entry name" value="NTF2-like_dom_sf"/>
</dbReference>
<sequence length="130" mass="14959">MPTPTVTYTSLSTTTKTYFHSIDTHDLSTTISLFSPTATFTITTSRTTFTRQSEIHSMLSDFISRSKTMEHRVLNMVVDERERKVATQQRYTGEMKDGDILDMINCNFFEFDEEGRIVEVRVWMDGVGPL</sequence>
<reference evidence="2 3" key="1">
    <citation type="submission" date="2016-12" db="EMBL/GenBank/DDBJ databases">
        <title>The genomes of Aspergillus section Nigri reveals drivers in fungal speciation.</title>
        <authorList>
            <consortium name="DOE Joint Genome Institute"/>
            <person name="Vesth T.C."/>
            <person name="Nybo J."/>
            <person name="Theobald S."/>
            <person name="Brandl J."/>
            <person name="Frisvad J.C."/>
            <person name="Nielsen K.F."/>
            <person name="Lyhne E.K."/>
            <person name="Kogle M.E."/>
            <person name="Kuo A."/>
            <person name="Riley R."/>
            <person name="Clum A."/>
            <person name="Nolan M."/>
            <person name="Lipzen A."/>
            <person name="Salamov A."/>
            <person name="Henrissat B."/>
            <person name="Wiebenga A."/>
            <person name="De Vries R.P."/>
            <person name="Grigoriev I.V."/>
            <person name="Mortensen U.H."/>
            <person name="Andersen M.R."/>
            <person name="Baker S.E."/>
        </authorList>
    </citation>
    <scope>NUCLEOTIDE SEQUENCE [LARGE SCALE GENOMIC DNA]</scope>
    <source>
        <strain evidence="2 3">CBS 115572</strain>
    </source>
</reference>
<dbReference type="OrthoDB" id="4223701at2759"/>
<feature type="domain" description="SnoaL-like" evidence="1">
    <location>
        <begin position="17"/>
        <end position="120"/>
    </location>
</feature>
<dbReference type="Proteomes" id="UP000246702">
    <property type="component" value="Unassembled WGS sequence"/>
</dbReference>
<comment type="caution">
    <text evidence="2">The sequence shown here is derived from an EMBL/GenBank/DDBJ whole genome shotgun (WGS) entry which is preliminary data.</text>
</comment>
<organism evidence="2 3">
    <name type="scientific">Aspergillus sclerotioniger CBS 115572</name>
    <dbReference type="NCBI Taxonomy" id="1450535"/>
    <lineage>
        <taxon>Eukaryota</taxon>
        <taxon>Fungi</taxon>
        <taxon>Dikarya</taxon>
        <taxon>Ascomycota</taxon>
        <taxon>Pezizomycotina</taxon>
        <taxon>Eurotiomycetes</taxon>
        <taxon>Eurotiomycetidae</taxon>
        <taxon>Eurotiales</taxon>
        <taxon>Aspergillaceae</taxon>
        <taxon>Aspergillus</taxon>
        <taxon>Aspergillus subgen. Circumdati</taxon>
    </lineage>
</organism>
<protein>
    <recommendedName>
        <fullName evidence="1">SnoaL-like domain-containing protein</fullName>
    </recommendedName>
</protein>
<dbReference type="SUPFAM" id="SSF54427">
    <property type="entry name" value="NTF2-like"/>
    <property type="match status" value="1"/>
</dbReference>
<evidence type="ECO:0000313" key="3">
    <source>
        <dbReference type="Proteomes" id="UP000246702"/>
    </source>
</evidence>
<dbReference type="EMBL" id="MSFK01000026">
    <property type="protein sequence ID" value="PWY77268.1"/>
    <property type="molecule type" value="Genomic_DNA"/>
</dbReference>
<proteinExistence type="predicted"/>
<feature type="non-terminal residue" evidence="2">
    <location>
        <position position="130"/>
    </location>
</feature>
<dbReference type="RefSeq" id="XP_025464455.1">
    <property type="nucleotide sequence ID" value="XM_025612425.1"/>
</dbReference>
<dbReference type="Gene3D" id="3.10.450.50">
    <property type="match status" value="1"/>
</dbReference>
<name>A0A317VWI5_9EURO</name>
<evidence type="ECO:0000259" key="1">
    <source>
        <dbReference type="Pfam" id="PF12680"/>
    </source>
</evidence>
<keyword evidence="3" id="KW-1185">Reference proteome</keyword>
<dbReference type="GeneID" id="37114568"/>